<keyword evidence="2" id="KW-1185">Reference proteome</keyword>
<comment type="caution">
    <text evidence="1">The sequence shown here is derived from an EMBL/GenBank/DDBJ whole genome shotgun (WGS) entry which is preliminary data.</text>
</comment>
<gene>
    <name evidence="1" type="ORF">HMPREF3226_00296</name>
</gene>
<accession>A0A133QLV6</accession>
<dbReference type="EMBL" id="LRQG01000013">
    <property type="protein sequence ID" value="KXA43852.1"/>
    <property type="molecule type" value="Genomic_DNA"/>
</dbReference>
<dbReference type="PATRIC" id="fig|28128.5.peg.299"/>
<evidence type="ECO:0000313" key="2">
    <source>
        <dbReference type="Proteomes" id="UP000070533"/>
    </source>
</evidence>
<name>A0A133QLV6_9BACT</name>
<sequence length="72" mass="8298">MIALIVIFLYKTSDSSLFFFCFAFRFPTDSVGQSYLFKSSNSYMSVHYISCDKFVVLSCANFPSNCDRKVVY</sequence>
<dbReference type="STRING" id="28128.HMPREF3226_00296"/>
<evidence type="ECO:0000313" key="1">
    <source>
        <dbReference type="EMBL" id="KXA43852.1"/>
    </source>
</evidence>
<organism evidence="1 2">
    <name type="scientific">Prevotella corporis</name>
    <dbReference type="NCBI Taxonomy" id="28128"/>
    <lineage>
        <taxon>Bacteria</taxon>
        <taxon>Pseudomonadati</taxon>
        <taxon>Bacteroidota</taxon>
        <taxon>Bacteroidia</taxon>
        <taxon>Bacteroidales</taxon>
        <taxon>Prevotellaceae</taxon>
        <taxon>Prevotella</taxon>
    </lineage>
</organism>
<dbReference type="AlphaFoldDB" id="A0A133QLV6"/>
<reference evidence="2" key="1">
    <citation type="submission" date="2016-01" db="EMBL/GenBank/DDBJ databases">
        <authorList>
            <person name="Mitreva M."/>
            <person name="Pepin K.H."/>
            <person name="Mihindukulasuriya K.A."/>
            <person name="Fulton R."/>
            <person name="Fronick C."/>
            <person name="O'Laughlin M."/>
            <person name="Miner T."/>
            <person name="Herter B."/>
            <person name="Rosa B.A."/>
            <person name="Cordes M."/>
            <person name="Tomlinson C."/>
            <person name="Wollam A."/>
            <person name="Palsikar V.B."/>
            <person name="Mardis E.R."/>
            <person name="Wilson R.K."/>
        </authorList>
    </citation>
    <scope>NUCLEOTIDE SEQUENCE [LARGE SCALE GENOMIC DNA]</scope>
    <source>
        <strain evidence="2">MJR7716</strain>
    </source>
</reference>
<dbReference type="Proteomes" id="UP000070533">
    <property type="component" value="Unassembled WGS sequence"/>
</dbReference>
<proteinExistence type="predicted"/>
<protein>
    <submittedName>
        <fullName evidence="1">Uncharacterized protein</fullName>
    </submittedName>
</protein>